<dbReference type="InterPro" id="IPR036388">
    <property type="entry name" value="WH-like_DNA-bd_sf"/>
</dbReference>
<dbReference type="RefSeq" id="WP_184816576.1">
    <property type="nucleotide sequence ID" value="NZ_JACHJQ010000014.1"/>
</dbReference>
<name>A0A7W7QFE5_9PSEU</name>
<dbReference type="PANTHER" id="PTHR42756:SF1">
    <property type="entry name" value="TRANSCRIPTIONAL REPRESSOR OF EMRAB OPERON"/>
    <property type="match status" value="1"/>
</dbReference>
<sequence>MSTGLGLTEAVRALLLLLPRVVGRVKRSPIPPELASFSLAPRHLSLFAYLQFDGPMPVNELASRLEVAPATVSLMISELSKKGLLVRREDETDRRRTIVSIAEDRTAAVEAWLSASAQAWQVALEPLTDEQRRVFVDTLGAFERELNRE</sequence>
<dbReference type="GO" id="GO:0003677">
    <property type="term" value="F:DNA binding"/>
    <property type="evidence" value="ECO:0007669"/>
    <property type="project" value="UniProtKB-KW"/>
</dbReference>
<dbReference type="Proteomes" id="UP000520767">
    <property type="component" value="Unassembled WGS sequence"/>
</dbReference>
<organism evidence="5 6">
    <name type="scientific">Actinophytocola algeriensis</name>
    <dbReference type="NCBI Taxonomy" id="1768010"/>
    <lineage>
        <taxon>Bacteria</taxon>
        <taxon>Bacillati</taxon>
        <taxon>Actinomycetota</taxon>
        <taxon>Actinomycetes</taxon>
        <taxon>Pseudonocardiales</taxon>
        <taxon>Pseudonocardiaceae</taxon>
    </lineage>
</organism>
<evidence type="ECO:0000256" key="3">
    <source>
        <dbReference type="ARBA" id="ARBA00023163"/>
    </source>
</evidence>
<evidence type="ECO:0000259" key="4">
    <source>
        <dbReference type="PROSITE" id="PS50995"/>
    </source>
</evidence>
<dbReference type="AlphaFoldDB" id="A0A7W7QFE5"/>
<dbReference type="SMART" id="SM00347">
    <property type="entry name" value="HTH_MARR"/>
    <property type="match status" value="1"/>
</dbReference>
<accession>A0A7W7QFE5</accession>
<dbReference type="InterPro" id="IPR000835">
    <property type="entry name" value="HTH_MarR-typ"/>
</dbReference>
<dbReference type="InterPro" id="IPR036390">
    <property type="entry name" value="WH_DNA-bd_sf"/>
</dbReference>
<dbReference type="EMBL" id="JACHJQ010000014">
    <property type="protein sequence ID" value="MBB4912602.1"/>
    <property type="molecule type" value="Genomic_DNA"/>
</dbReference>
<reference evidence="5 6" key="1">
    <citation type="submission" date="2020-08" db="EMBL/GenBank/DDBJ databases">
        <title>Genomic Encyclopedia of Type Strains, Phase III (KMG-III): the genomes of soil and plant-associated and newly described type strains.</title>
        <authorList>
            <person name="Whitman W."/>
        </authorList>
    </citation>
    <scope>NUCLEOTIDE SEQUENCE [LARGE SCALE GENOMIC DNA]</scope>
    <source>
        <strain evidence="5 6">CECT 8960</strain>
    </source>
</reference>
<feature type="domain" description="HTH marR-type" evidence="4">
    <location>
        <begin position="11"/>
        <end position="144"/>
    </location>
</feature>
<dbReference type="PROSITE" id="PS50995">
    <property type="entry name" value="HTH_MARR_2"/>
    <property type="match status" value="1"/>
</dbReference>
<keyword evidence="1" id="KW-0805">Transcription regulation</keyword>
<evidence type="ECO:0000313" key="6">
    <source>
        <dbReference type="Proteomes" id="UP000520767"/>
    </source>
</evidence>
<evidence type="ECO:0000256" key="2">
    <source>
        <dbReference type="ARBA" id="ARBA00023125"/>
    </source>
</evidence>
<dbReference type="GO" id="GO:0003700">
    <property type="term" value="F:DNA-binding transcription factor activity"/>
    <property type="evidence" value="ECO:0007669"/>
    <property type="project" value="InterPro"/>
</dbReference>
<dbReference type="SUPFAM" id="SSF46785">
    <property type="entry name" value="Winged helix' DNA-binding domain"/>
    <property type="match status" value="1"/>
</dbReference>
<gene>
    <name evidence="5" type="ORF">FHR82_008874</name>
</gene>
<dbReference type="PANTHER" id="PTHR42756">
    <property type="entry name" value="TRANSCRIPTIONAL REGULATOR, MARR"/>
    <property type="match status" value="1"/>
</dbReference>
<dbReference type="Gene3D" id="1.10.10.10">
    <property type="entry name" value="Winged helix-like DNA-binding domain superfamily/Winged helix DNA-binding domain"/>
    <property type="match status" value="1"/>
</dbReference>
<keyword evidence="2 5" id="KW-0238">DNA-binding</keyword>
<evidence type="ECO:0000256" key="1">
    <source>
        <dbReference type="ARBA" id="ARBA00023015"/>
    </source>
</evidence>
<keyword evidence="3" id="KW-0804">Transcription</keyword>
<keyword evidence="6" id="KW-1185">Reference proteome</keyword>
<protein>
    <submittedName>
        <fullName evidence="5">DNA-binding MarR family transcriptional regulator</fullName>
    </submittedName>
</protein>
<comment type="caution">
    <text evidence="5">The sequence shown here is derived from an EMBL/GenBank/DDBJ whole genome shotgun (WGS) entry which is preliminary data.</text>
</comment>
<dbReference type="Pfam" id="PF01047">
    <property type="entry name" value="MarR"/>
    <property type="match status" value="1"/>
</dbReference>
<evidence type="ECO:0000313" key="5">
    <source>
        <dbReference type="EMBL" id="MBB4912602.1"/>
    </source>
</evidence>
<proteinExistence type="predicted"/>